<evidence type="ECO:0000256" key="5">
    <source>
        <dbReference type="ARBA" id="ARBA00022884"/>
    </source>
</evidence>
<dbReference type="InterPro" id="IPR020568">
    <property type="entry name" value="Ribosomal_Su5_D2-typ_SF"/>
</dbReference>
<dbReference type="Proteomes" id="UP000070457">
    <property type="component" value="Unassembled WGS sequence"/>
</dbReference>
<keyword evidence="1 6" id="KW-0819">tRNA processing</keyword>
<keyword evidence="5 6" id="KW-0694">RNA-binding</keyword>
<dbReference type="GO" id="GO:0042781">
    <property type="term" value="F:3'-tRNA processing endoribonuclease activity"/>
    <property type="evidence" value="ECO:0007669"/>
    <property type="project" value="TreeGrafter"/>
</dbReference>
<keyword evidence="4 6" id="KW-0378">Hydrolase</keyword>
<dbReference type="SUPFAM" id="SSF54211">
    <property type="entry name" value="Ribosomal protein S5 domain 2-like"/>
    <property type="match status" value="1"/>
</dbReference>
<protein>
    <recommendedName>
        <fullName evidence="6 7">Ribonuclease P protein component</fullName>
        <shortName evidence="6">RNase P protein</shortName>
        <shortName evidence="6">RNaseP protein</shortName>
        <ecNumber evidence="6 7">3.1.26.5</ecNumber>
    </recommendedName>
    <alternativeName>
        <fullName evidence="6">Protein C5</fullName>
    </alternativeName>
</protein>
<dbReference type="PATRIC" id="fig|1617426.3.peg.1055"/>
<dbReference type="InterPro" id="IPR014721">
    <property type="entry name" value="Ribsml_uS5_D2-typ_fold_subgr"/>
</dbReference>
<dbReference type="GO" id="GO:0000049">
    <property type="term" value="F:tRNA binding"/>
    <property type="evidence" value="ECO:0007669"/>
    <property type="project" value="UniProtKB-UniRule"/>
</dbReference>
<comment type="similarity">
    <text evidence="6">Belongs to the RnpA family.</text>
</comment>
<evidence type="ECO:0000313" key="9">
    <source>
        <dbReference type="Proteomes" id="UP000070457"/>
    </source>
</evidence>
<dbReference type="AlphaFoldDB" id="A0A136LZG2"/>
<comment type="function">
    <text evidence="6">RNaseP catalyzes the removal of the 5'-leader sequence from pre-tRNA to produce the mature 5'-terminus. It can also cleave other RNA substrates such as 4.5S RNA. The protein component plays an auxiliary but essential role in vivo by binding to the 5'-leader sequence and broadening the substrate specificity of the ribozyme.</text>
</comment>
<dbReference type="Gene3D" id="3.30.230.10">
    <property type="match status" value="1"/>
</dbReference>
<accession>A0A136LZG2</accession>
<dbReference type="GO" id="GO:0004526">
    <property type="term" value="F:ribonuclease P activity"/>
    <property type="evidence" value="ECO:0007669"/>
    <property type="project" value="UniProtKB-UniRule"/>
</dbReference>
<dbReference type="GO" id="GO:0001682">
    <property type="term" value="P:tRNA 5'-leader removal"/>
    <property type="evidence" value="ECO:0007669"/>
    <property type="project" value="UniProtKB-UniRule"/>
</dbReference>
<dbReference type="PANTHER" id="PTHR33992:SF1">
    <property type="entry name" value="RIBONUCLEASE P PROTEIN COMPONENT"/>
    <property type="match status" value="1"/>
</dbReference>
<evidence type="ECO:0000256" key="1">
    <source>
        <dbReference type="ARBA" id="ARBA00022694"/>
    </source>
</evidence>
<dbReference type="Pfam" id="PF00825">
    <property type="entry name" value="Ribonuclease_P"/>
    <property type="match status" value="1"/>
</dbReference>
<evidence type="ECO:0000256" key="7">
    <source>
        <dbReference type="NCBIfam" id="TIGR00188"/>
    </source>
</evidence>
<dbReference type="PANTHER" id="PTHR33992">
    <property type="entry name" value="RIBONUCLEASE P PROTEIN COMPONENT"/>
    <property type="match status" value="1"/>
</dbReference>
<comment type="subunit">
    <text evidence="6">Consists of a catalytic RNA component (M1 or rnpB) and a protein subunit.</text>
</comment>
<dbReference type="EMBL" id="JYNZ01000003">
    <property type="protein sequence ID" value="KXK27044.1"/>
    <property type="molecule type" value="Genomic_DNA"/>
</dbReference>
<keyword evidence="2 6" id="KW-0540">Nuclease</keyword>
<dbReference type="HAMAP" id="MF_00227">
    <property type="entry name" value="RNase_P"/>
    <property type="match status" value="1"/>
</dbReference>
<evidence type="ECO:0000256" key="2">
    <source>
        <dbReference type="ARBA" id="ARBA00022722"/>
    </source>
</evidence>
<comment type="catalytic activity">
    <reaction evidence="6">
        <text>Endonucleolytic cleavage of RNA, removing 5'-extranucleotides from tRNA precursor.</text>
        <dbReference type="EC" id="3.1.26.5"/>
    </reaction>
</comment>
<evidence type="ECO:0000256" key="4">
    <source>
        <dbReference type="ARBA" id="ARBA00022801"/>
    </source>
</evidence>
<dbReference type="InterPro" id="IPR000100">
    <property type="entry name" value="RNase_P"/>
</dbReference>
<evidence type="ECO:0000256" key="6">
    <source>
        <dbReference type="HAMAP-Rule" id="MF_00227"/>
    </source>
</evidence>
<name>A0A136LZG2_9BACT</name>
<reference evidence="8 9" key="1">
    <citation type="submission" date="2015-02" db="EMBL/GenBank/DDBJ databases">
        <title>Improved understanding of the partial-nitritation anammox process through 23 genomes representing the majority of the microbial community.</title>
        <authorList>
            <person name="Speth D.R."/>
            <person name="In T Zandt M."/>
            <person name="Guerrero Cruz S."/>
            <person name="Jetten M.S."/>
            <person name="Dutilh B.E."/>
        </authorList>
    </citation>
    <scope>NUCLEOTIDE SEQUENCE [LARGE SCALE GENOMIC DNA]</scope>
    <source>
        <strain evidence="8">OLB20</strain>
    </source>
</reference>
<sequence>MCLTRYVLTRTSASQDAGNMLSKPHRLRTSNEYDKVYKHSRRINTPYFRIYFRDHVKVSPSEGILALPRFGIVASKKVGNAVARNRGKRLIREVIKSFLPDLEQNFEAVIVLFNTASEATIDQLRDAFAASVAHRIKGQAPAGNQVQSD</sequence>
<gene>
    <name evidence="6 8" type="primary">rnpA</name>
    <name evidence="8" type="ORF">TR69_WS6001001070</name>
</gene>
<dbReference type="NCBIfam" id="TIGR00188">
    <property type="entry name" value="rnpA"/>
    <property type="match status" value="1"/>
</dbReference>
<organism evidence="8 9">
    <name type="scientific">candidate division WS6 bacterium OLB20</name>
    <dbReference type="NCBI Taxonomy" id="1617426"/>
    <lineage>
        <taxon>Bacteria</taxon>
        <taxon>Candidatus Dojkabacteria</taxon>
    </lineage>
</organism>
<evidence type="ECO:0000313" key="8">
    <source>
        <dbReference type="EMBL" id="KXK27044.1"/>
    </source>
</evidence>
<proteinExistence type="inferred from homology"/>
<comment type="caution">
    <text evidence="8">The sequence shown here is derived from an EMBL/GenBank/DDBJ whole genome shotgun (WGS) entry which is preliminary data.</text>
</comment>
<dbReference type="EC" id="3.1.26.5" evidence="6 7"/>
<dbReference type="GO" id="GO:0030677">
    <property type="term" value="C:ribonuclease P complex"/>
    <property type="evidence" value="ECO:0007669"/>
    <property type="project" value="TreeGrafter"/>
</dbReference>
<evidence type="ECO:0000256" key="3">
    <source>
        <dbReference type="ARBA" id="ARBA00022759"/>
    </source>
</evidence>
<keyword evidence="3 6" id="KW-0255">Endonuclease</keyword>
<dbReference type="STRING" id="1617426.TR69_WS6001001070"/>